<dbReference type="EMBL" id="CM056742">
    <property type="protein sequence ID" value="KAJ8677905.1"/>
    <property type="molecule type" value="Genomic_DNA"/>
</dbReference>
<evidence type="ECO:0000313" key="2">
    <source>
        <dbReference type="Proteomes" id="UP001239111"/>
    </source>
</evidence>
<organism evidence="1 2">
    <name type="scientific">Eretmocerus hayati</name>
    <dbReference type="NCBI Taxonomy" id="131215"/>
    <lineage>
        <taxon>Eukaryota</taxon>
        <taxon>Metazoa</taxon>
        <taxon>Ecdysozoa</taxon>
        <taxon>Arthropoda</taxon>
        <taxon>Hexapoda</taxon>
        <taxon>Insecta</taxon>
        <taxon>Pterygota</taxon>
        <taxon>Neoptera</taxon>
        <taxon>Endopterygota</taxon>
        <taxon>Hymenoptera</taxon>
        <taxon>Apocrita</taxon>
        <taxon>Proctotrupomorpha</taxon>
        <taxon>Chalcidoidea</taxon>
        <taxon>Aphelinidae</taxon>
        <taxon>Aphelininae</taxon>
        <taxon>Eretmocerus</taxon>
    </lineage>
</organism>
<proteinExistence type="predicted"/>
<reference evidence="1" key="1">
    <citation type="submission" date="2023-04" db="EMBL/GenBank/DDBJ databases">
        <title>A chromosome-level genome assembly of the parasitoid wasp Eretmocerus hayati.</title>
        <authorList>
            <person name="Zhong Y."/>
            <person name="Liu S."/>
            <person name="Liu Y."/>
        </authorList>
    </citation>
    <scope>NUCLEOTIDE SEQUENCE</scope>
    <source>
        <strain evidence="1">ZJU_SS_LIU_2023</strain>
    </source>
</reference>
<evidence type="ECO:0000313" key="1">
    <source>
        <dbReference type="EMBL" id="KAJ8677905.1"/>
    </source>
</evidence>
<comment type="caution">
    <text evidence="1">The sequence shown here is derived from an EMBL/GenBank/DDBJ whole genome shotgun (WGS) entry which is preliminary data.</text>
</comment>
<sequence>MEPGSRSLGQYSSRHRSRLLSKKMRLAATEESPSIDQENLTDAKKTNDSRQSPLPTPTETFAQIQLYRDARPEHLNVEYNDLAGKTFACDSKTLDACDPNQRYTINESFEFIPSISSSGATKEDELNEYDEFEYRFSDSESDADPEECVADEVESSLNNDKEGLESQKIINKMNTDENPTFNASDMSRMCNLFSNALKVNLSIWTRVTGNCSDFDENPDAH</sequence>
<protein>
    <submittedName>
        <fullName evidence="1">Uncharacterized protein</fullName>
    </submittedName>
</protein>
<keyword evidence="2" id="KW-1185">Reference proteome</keyword>
<gene>
    <name evidence="1" type="ORF">QAD02_013692</name>
</gene>
<dbReference type="Proteomes" id="UP001239111">
    <property type="component" value="Chromosome 2"/>
</dbReference>
<name>A0ACC2P2V7_9HYME</name>
<accession>A0ACC2P2V7</accession>